<comment type="caution">
    <text evidence="2">The sequence shown here is derived from an EMBL/GenBank/DDBJ whole genome shotgun (WGS) entry which is preliminary data.</text>
</comment>
<keyword evidence="1" id="KW-0812">Transmembrane</keyword>
<dbReference type="Proteomes" id="UP001629274">
    <property type="component" value="Unassembled WGS sequence"/>
</dbReference>
<reference evidence="2 3" key="1">
    <citation type="journal article" date="2024" name="Chem. Sci.">
        <title>Discovery of megapolipeptins by genome mining of a Burkholderiales bacteria collection.</title>
        <authorList>
            <person name="Paulo B.S."/>
            <person name="Recchia M.J.J."/>
            <person name="Lee S."/>
            <person name="Fergusson C.H."/>
            <person name="Romanowski S.B."/>
            <person name="Hernandez A."/>
            <person name="Krull N."/>
            <person name="Liu D.Y."/>
            <person name="Cavanagh H."/>
            <person name="Bos A."/>
            <person name="Gray C.A."/>
            <person name="Murphy B.T."/>
            <person name="Linington R.G."/>
            <person name="Eustaquio A.S."/>
        </authorList>
    </citation>
    <scope>NUCLEOTIDE SEQUENCE [LARGE SCALE GENOMIC DNA]</scope>
    <source>
        <strain evidence="2 3">RL17-351-BIE-A</strain>
    </source>
</reference>
<name>A0ABW9BHR8_9BURK</name>
<dbReference type="RefSeq" id="WP_408263471.1">
    <property type="nucleotide sequence ID" value="NZ_JAQQCK010000012.1"/>
</dbReference>
<proteinExistence type="predicted"/>
<sequence length="98" mass="10167">METTNGDKTVAEVASDVQTAGKDLLATAGEQIGGTAKELSGKARQLCADFTDVVRESTVEKPVAALAIAASVGFILGALHASSRSVAYNNSGNRREWD</sequence>
<keyword evidence="1" id="KW-1133">Transmembrane helix</keyword>
<evidence type="ECO:0000313" key="3">
    <source>
        <dbReference type="Proteomes" id="UP001629274"/>
    </source>
</evidence>
<keyword evidence="3" id="KW-1185">Reference proteome</keyword>
<keyword evidence="1" id="KW-0472">Membrane</keyword>
<protein>
    <submittedName>
        <fullName evidence="2">CsbD family protein</fullName>
    </submittedName>
</protein>
<organism evidence="2 3">
    <name type="scientific">Paraburkholderia phytofirmans</name>
    <dbReference type="NCBI Taxonomy" id="261302"/>
    <lineage>
        <taxon>Bacteria</taxon>
        <taxon>Pseudomonadati</taxon>
        <taxon>Pseudomonadota</taxon>
        <taxon>Betaproteobacteria</taxon>
        <taxon>Burkholderiales</taxon>
        <taxon>Burkholderiaceae</taxon>
        <taxon>Paraburkholderia</taxon>
    </lineage>
</organism>
<dbReference type="EMBL" id="JAQQDR010000005">
    <property type="protein sequence ID" value="MFM0239793.1"/>
    <property type="molecule type" value="Genomic_DNA"/>
</dbReference>
<evidence type="ECO:0000313" key="2">
    <source>
        <dbReference type="EMBL" id="MFM0239793.1"/>
    </source>
</evidence>
<feature type="transmembrane region" description="Helical" evidence="1">
    <location>
        <begin position="63"/>
        <end position="81"/>
    </location>
</feature>
<accession>A0ABW9BHR8</accession>
<evidence type="ECO:0000256" key="1">
    <source>
        <dbReference type="SAM" id="Phobius"/>
    </source>
</evidence>
<gene>
    <name evidence="2" type="ORF">PQR03_16830</name>
</gene>